<protein>
    <submittedName>
        <fullName evidence="1">Uncharacterized protein</fullName>
    </submittedName>
</protein>
<comment type="caution">
    <text evidence="1">The sequence shown here is derived from an EMBL/GenBank/DDBJ whole genome shotgun (WGS) entry which is preliminary data.</text>
</comment>
<sequence>MEWRTIARAEGAKEGAELRLFPEGGASGSYALRVSSLLAAEKEGGARETVAIDGVEGMPGGFRAKGASASFGAEQEWRFVRDGCAYAEVTMRIAYTGGEPAAYSLRFAAELTGPGRPYWMIPGAFYKENRFEHNARQYPRYDYRGGDAQRMVSDYWSFRADRAALPAVFAWNDGICGAIAVDETSPLGLNGLGFRGNESGTTIWVDFPYREEPVTFVGEPVPAPADVKVYRFAPGETVSIRFRVYAAHGDPHAYDPFVRQLYKLHCAEHELRPWMGLEEAAELTAHGLYTWHYRPEEALLYETAAFDRELNNNVRQLGDRSHMHVGWVSGAPYAGALLRYGRERGRGDYVQAGTAVLDKIASGIAPCGAFWASWIQGKGWTCGWNPKPTWLQARTLAEATLFMIRALADERKRGCDHPDWERAALSNLRFAVKVQREDGCFGSYYHCETGEVEEWDGAGGILWIAALLEGAVCFGEAAFREAAVRAGRYYTKFVRDEWIYGAPEDVHLTPTSEDGYNAVVAYVLLYEADGRDEWLRLARSAADWTMTFRWTYNLQFPRHSLLAQYDFRSRGADQASPSNQHLHNYGLFCVPEMLRLWTYTGDDYYLDRTRDHIACFLQFIAREDGDFNAYKGMVTERFYNTNCFQPKGMMLTLSHAWCVGLVLYAAQEAAAYADALKIDEWL</sequence>
<dbReference type="EMBL" id="BOVJ01000155">
    <property type="protein sequence ID" value="GIQ65841.1"/>
    <property type="molecule type" value="Genomic_DNA"/>
</dbReference>
<dbReference type="Proteomes" id="UP000680304">
    <property type="component" value="Unassembled WGS sequence"/>
</dbReference>
<organism evidence="1 2">
    <name type="scientific">Paenibacillus cisolokensis</name>
    <dbReference type="NCBI Taxonomy" id="1658519"/>
    <lineage>
        <taxon>Bacteria</taxon>
        <taxon>Bacillati</taxon>
        <taxon>Bacillota</taxon>
        <taxon>Bacilli</taxon>
        <taxon>Bacillales</taxon>
        <taxon>Paenibacillaceae</taxon>
        <taxon>Paenibacillus</taxon>
    </lineage>
</organism>
<gene>
    <name evidence="1" type="ORF">PACILC2_44090</name>
</gene>
<dbReference type="InterPro" id="IPR008928">
    <property type="entry name" value="6-hairpin_glycosidase_sf"/>
</dbReference>
<name>A0ABQ4NCA1_9BACL</name>
<dbReference type="SUPFAM" id="SSF48208">
    <property type="entry name" value="Six-hairpin glycosidases"/>
    <property type="match status" value="2"/>
</dbReference>
<evidence type="ECO:0000313" key="1">
    <source>
        <dbReference type="EMBL" id="GIQ65841.1"/>
    </source>
</evidence>
<keyword evidence="2" id="KW-1185">Reference proteome</keyword>
<reference evidence="1 2" key="1">
    <citation type="submission" date="2021-04" db="EMBL/GenBank/DDBJ databases">
        <title>Draft genome sequence of Paenibacillus cisolokensis, LC2-13A.</title>
        <authorList>
            <person name="Uke A."/>
            <person name="Chhe C."/>
            <person name="Baramee S."/>
            <person name="Kosugi A."/>
        </authorList>
    </citation>
    <scope>NUCLEOTIDE SEQUENCE [LARGE SCALE GENOMIC DNA]</scope>
    <source>
        <strain evidence="1 2">LC2-13A</strain>
    </source>
</reference>
<evidence type="ECO:0000313" key="2">
    <source>
        <dbReference type="Proteomes" id="UP000680304"/>
    </source>
</evidence>
<proteinExistence type="predicted"/>
<accession>A0ABQ4NCA1</accession>